<evidence type="ECO:0000313" key="11">
    <source>
        <dbReference type="Proteomes" id="UP001642487"/>
    </source>
</evidence>
<reference evidence="10 11" key="1">
    <citation type="submission" date="2024-03" db="EMBL/GenBank/DDBJ databases">
        <authorList>
            <person name="Gkanogiannis A."/>
            <person name="Becerra Lopez-Lavalle L."/>
        </authorList>
    </citation>
    <scope>NUCLEOTIDE SEQUENCE [LARGE SCALE GENOMIC DNA]</scope>
</reference>
<proteinExistence type="inferred from homology"/>
<keyword evidence="11" id="KW-1185">Reference proteome</keyword>
<feature type="domain" description="Peptidase A1" evidence="9">
    <location>
        <begin position="83"/>
        <end position="421"/>
    </location>
</feature>
<keyword evidence="7" id="KW-1133">Transmembrane helix</keyword>
<dbReference type="InterPro" id="IPR021109">
    <property type="entry name" value="Peptidase_aspartic_dom_sf"/>
</dbReference>
<dbReference type="Proteomes" id="UP001642487">
    <property type="component" value="Chromosome 2"/>
</dbReference>
<gene>
    <name evidence="10" type="ORF">CITCOLO1_LOCUS7040</name>
</gene>
<keyword evidence="7" id="KW-0472">Membrane</keyword>
<dbReference type="EMBL" id="OZ021736">
    <property type="protein sequence ID" value="CAK9315255.1"/>
    <property type="molecule type" value="Genomic_DNA"/>
</dbReference>
<name>A0ABP0Y4A5_9ROSI</name>
<keyword evidence="7" id="KW-0812">Transmembrane</keyword>
<evidence type="ECO:0000256" key="7">
    <source>
        <dbReference type="SAM" id="Phobius"/>
    </source>
</evidence>
<evidence type="ECO:0000256" key="4">
    <source>
        <dbReference type="ARBA" id="ARBA00022801"/>
    </source>
</evidence>
<comment type="similarity">
    <text evidence="1 6">Belongs to the peptidase A1 family.</text>
</comment>
<keyword evidence="3 6" id="KW-0064">Aspartyl protease</keyword>
<dbReference type="PANTHER" id="PTHR13683">
    <property type="entry name" value="ASPARTYL PROTEASES"/>
    <property type="match status" value="1"/>
</dbReference>
<evidence type="ECO:0000256" key="2">
    <source>
        <dbReference type="ARBA" id="ARBA00022670"/>
    </source>
</evidence>
<dbReference type="PROSITE" id="PS51767">
    <property type="entry name" value="PEPTIDASE_A1"/>
    <property type="match status" value="1"/>
</dbReference>
<evidence type="ECO:0000256" key="1">
    <source>
        <dbReference type="ARBA" id="ARBA00007447"/>
    </source>
</evidence>
<dbReference type="InterPro" id="IPR033121">
    <property type="entry name" value="PEPTIDASE_A1"/>
</dbReference>
<accession>A0ABP0Y4A5</accession>
<evidence type="ECO:0000256" key="8">
    <source>
        <dbReference type="SAM" id="SignalP"/>
    </source>
</evidence>
<keyword evidence="2 6" id="KW-0645">Protease</keyword>
<dbReference type="InterPro" id="IPR001969">
    <property type="entry name" value="Aspartic_peptidase_AS"/>
</dbReference>
<dbReference type="InterPro" id="IPR032799">
    <property type="entry name" value="TAXi_C"/>
</dbReference>
<dbReference type="InterPro" id="IPR032861">
    <property type="entry name" value="TAXi_N"/>
</dbReference>
<protein>
    <recommendedName>
        <fullName evidence="9">Peptidase A1 domain-containing protein</fullName>
    </recommendedName>
</protein>
<dbReference type="Pfam" id="PF14541">
    <property type="entry name" value="TAXi_C"/>
    <property type="match status" value="1"/>
</dbReference>
<dbReference type="SUPFAM" id="SSF50630">
    <property type="entry name" value="Acid proteases"/>
    <property type="match status" value="1"/>
</dbReference>
<dbReference type="InterPro" id="IPR034161">
    <property type="entry name" value="Pepsin-like_plant"/>
</dbReference>
<dbReference type="PRINTS" id="PR00792">
    <property type="entry name" value="PEPSIN"/>
</dbReference>
<organism evidence="10 11">
    <name type="scientific">Citrullus colocynthis</name>
    <name type="common">colocynth</name>
    <dbReference type="NCBI Taxonomy" id="252529"/>
    <lineage>
        <taxon>Eukaryota</taxon>
        <taxon>Viridiplantae</taxon>
        <taxon>Streptophyta</taxon>
        <taxon>Embryophyta</taxon>
        <taxon>Tracheophyta</taxon>
        <taxon>Spermatophyta</taxon>
        <taxon>Magnoliopsida</taxon>
        <taxon>eudicotyledons</taxon>
        <taxon>Gunneridae</taxon>
        <taxon>Pentapetalae</taxon>
        <taxon>rosids</taxon>
        <taxon>fabids</taxon>
        <taxon>Cucurbitales</taxon>
        <taxon>Cucurbitaceae</taxon>
        <taxon>Benincaseae</taxon>
        <taxon>Citrullus</taxon>
    </lineage>
</organism>
<dbReference type="PANTHER" id="PTHR13683:SF817">
    <property type="entry name" value="OS07G0592200 PROTEIN"/>
    <property type="match status" value="1"/>
</dbReference>
<sequence length="633" mass="69892">MAQTPYLLAAILLHFTLFADPISSNPLLTPSHRAMVLPLYLSSPNSSKLLSNPHRLLRQFPTSNNRSNARMRLYDDLLLNGYYTTRLWIGTPPQQFALIVDTGSTVTYVPCSTCEQCGRHQDPKFEPELSSTYEPVKCNIDCTCDNDGVQCVYERQYAEMSTSSGVLGEDVISFGNQSELIPQRAVFGCENLETGDLFSQRADGIMGLGTGDLSIVDQLVEKGVINDSFSLCYGGMDIGGGAMVLGGISPPSDMIFSYSDPVRSPYYNVDLKEIHVAGKKLLLSPSVFDGRYGTVLDSGTTYAYLPVEAFGAFKDAIMDELHSLKRIDGPDPNFKDICFSGAGSDAAEPSNIFPAVDMVFDNGQKLSLAPENYLFQHSKVHGAYCLGIFENGNDETTLLGGIVVRNTLVMYDRAHSKIGFWKTNCSELWERLHISDDNAHAPAVSNTSHDTNMAPAPAPSESPHYMIPGELQIGRITFEISLNISYTDLEPHITELSDHIAHELNVSHSQILLLNFTMKGNDSLIHLAILPNGSSKFFSHATATTIISLIVENRMQLPPTFGSYQVLRWNVEPLMERSLWKRLYVLVALAIIVTLIIGLSALGAWFILRRRQQAFNSYKPVNAAIPEQELQPL</sequence>
<dbReference type="PROSITE" id="PS00141">
    <property type="entry name" value="ASP_PROTEASE"/>
    <property type="match status" value="1"/>
</dbReference>
<feature type="transmembrane region" description="Helical" evidence="7">
    <location>
        <begin position="583"/>
        <end position="608"/>
    </location>
</feature>
<dbReference type="Gene3D" id="2.40.70.10">
    <property type="entry name" value="Acid Proteases"/>
    <property type="match status" value="2"/>
</dbReference>
<evidence type="ECO:0000259" key="9">
    <source>
        <dbReference type="PROSITE" id="PS51767"/>
    </source>
</evidence>
<dbReference type="CDD" id="cd05476">
    <property type="entry name" value="pepsin_A_like_plant"/>
    <property type="match status" value="1"/>
</dbReference>
<evidence type="ECO:0000256" key="6">
    <source>
        <dbReference type="RuleBase" id="RU000454"/>
    </source>
</evidence>
<keyword evidence="8" id="KW-0732">Signal</keyword>
<evidence type="ECO:0000313" key="10">
    <source>
        <dbReference type="EMBL" id="CAK9315255.1"/>
    </source>
</evidence>
<dbReference type="Pfam" id="PF14543">
    <property type="entry name" value="TAXi_N"/>
    <property type="match status" value="1"/>
</dbReference>
<feature type="signal peptide" evidence="8">
    <location>
        <begin position="1"/>
        <end position="24"/>
    </location>
</feature>
<keyword evidence="5" id="KW-0325">Glycoprotein</keyword>
<evidence type="ECO:0000256" key="3">
    <source>
        <dbReference type="ARBA" id="ARBA00022750"/>
    </source>
</evidence>
<keyword evidence="4 6" id="KW-0378">Hydrolase</keyword>
<feature type="chain" id="PRO_5047241907" description="Peptidase A1 domain-containing protein" evidence="8">
    <location>
        <begin position="25"/>
        <end position="633"/>
    </location>
</feature>
<evidence type="ECO:0000256" key="5">
    <source>
        <dbReference type="ARBA" id="ARBA00023180"/>
    </source>
</evidence>
<dbReference type="InterPro" id="IPR001461">
    <property type="entry name" value="Aspartic_peptidase_A1"/>
</dbReference>